<dbReference type="NCBIfam" id="TIGR01730">
    <property type="entry name" value="RND_mfp"/>
    <property type="match status" value="1"/>
</dbReference>
<gene>
    <name evidence="7" type="ORF">HT578_12545</name>
</gene>
<dbReference type="PANTHER" id="PTHR30469">
    <property type="entry name" value="MULTIDRUG RESISTANCE PROTEIN MDTA"/>
    <property type="match status" value="1"/>
</dbReference>
<dbReference type="InterPro" id="IPR058627">
    <property type="entry name" value="MdtA-like_C"/>
</dbReference>
<dbReference type="RefSeq" id="WP_039390009.1">
    <property type="nucleotide sequence ID" value="NZ_CP054856.1"/>
</dbReference>
<keyword evidence="3" id="KW-1133">Transmembrane helix</keyword>
<protein>
    <submittedName>
        <fullName evidence="7">Efflux RND transporter periplasmic adaptor subunit</fullName>
    </submittedName>
</protein>
<dbReference type="Gene3D" id="2.40.30.170">
    <property type="match status" value="1"/>
</dbReference>
<organism evidence="7 8">
    <name type="scientific">Novosphingobium decolorationis</name>
    <dbReference type="NCBI Taxonomy" id="2698673"/>
    <lineage>
        <taxon>Bacteria</taxon>
        <taxon>Pseudomonadati</taxon>
        <taxon>Pseudomonadota</taxon>
        <taxon>Alphaproteobacteria</taxon>
        <taxon>Sphingomonadales</taxon>
        <taxon>Sphingomonadaceae</taxon>
        <taxon>Novosphingobium</taxon>
    </lineage>
</organism>
<keyword evidence="8" id="KW-1185">Reference proteome</keyword>
<evidence type="ECO:0000313" key="8">
    <source>
        <dbReference type="Proteomes" id="UP000677126"/>
    </source>
</evidence>
<dbReference type="SUPFAM" id="SSF111369">
    <property type="entry name" value="HlyD-like secretion proteins"/>
    <property type="match status" value="1"/>
</dbReference>
<reference evidence="7 8" key="1">
    <citation type="journal article" date="2021" name="Int. J. Syst. Evol. Microbiol.">
        <title>Novosphingobium decolorationis sp. nov., an aniline blue-decolourizing bacterium isolated from East Pacific sediment.</title>
        <authorList>
            <person name="Chen X."/>
            <person name="Dong B."/>
            <person name="Chen T."/>
            <person name="Ren N."/>
            <person name="Wang J."/>
            <person name="Xu Y."/>
            <person name="Yang J."/>
            <person name="Zhu S."/>
            <person name="Chen J."/>
        </authorList>
    </citation>
    <scope>NUCLEOTIDE SEQUENCE [LARGE SCALE GENOMIC DNA]</scope>
    <source>
        <strain evidence="7 8">502str22</strain>
    </source>
</reference>
<proteinExistence type="inferred from homology"/>
<feature type="domain" description="CusB-like beta-barrel" evidence="4">
    <location>
        <begin position="259"/>
        <end position="328"/>
    </location>
</feature>
<dbReference type="Pfam" id="PF25967">
    <property type="entry name" value="RND-MFP_C"/>
    <property type="match status" value="1"/>
</dbReference>
<dbReference type="InterPro" id="IPR058647">
    <property type="entry name" value="BSH_CzcB-like"/>
</dbReference>
<dbReference type="InterPro" id="IPR006143">
    <property type="entry name" value="RND_pump_MFP"/>
</dbReference>
<keyword evidence="3" id="KW-0812">Transmembrane</keyword>
<dbReference type="Gene3D" id="1.10.287.470">
    <property type="entry name" value="Helix hairpin bin"/>
    <property type="match status" value="1"/>
</dbReference>
<dbReference type="InterPro" id="IPR058792">
    <property type="entry name" value="Beta-barrel_RND_2"/>
</dbReference>
<accession>A0ABX8E5M4</accession>
<comment type="similarity">
    <text evidence="1">Belongs to the membrane fusion protein (MFP) (TC 8.A.1) family.</text>
</comment>
<feature type="transmembrane region" description="Helical" evidence="3">
    <location>
        <begin position="47"/>
        <end position="66"/>
    </location>
</feature>
<evidence type="ECO:0000256" key="3">
    <source>
        <dbReference type="SAM" id="Phobius"/>
    </source>
</evidence>
<evidence type="ECO:0000256" key="1">
    <source>
        <dbReference type="ARBA" id="ARBA00009477"/>
    </source>
</evidence>
<keyword evidence="2" id="KW-0175">Coiled coil</keyword>
<dbReference type="EMBL" id="CP054856">
    <property type="protein sequence ID" value="QVM84408.1"/>
    <property type="molecule type" value="Genomic_DNA"/>
</dbReference>
<sequence>MNYTSKLDKDRAEVVSKEDLGAQTGADGAFEAHEAQTQGPEKGSSRLIWLGVAGAFVLIVGIWFYLHSGSETGPVEAAQVPVVTVVKPGRSTVVGTITATGSLAARRAMPIGSVGEGGQVRSVLVEPGDWVKAGQVLAVVDSSVQVQQQASQAAQIKAAQADARLAQSNLDRALQLVDRGFISKADVDRLTATRDAALAQVELARASLRQLQAQAARLNIVAPAAGLVLERNVEPGQVVGGGSSVLFRLAKGGEMELLANLSEDDLARVRVGAQAEVTPVGSERAFTGQVWQVSPIIDPTSRQGTARIALAYDRALRPGGFASATLTSGTVVAPMLPESAIQSDAEGSFVYVVGKDNKVARRGVETGLVTADGIVISKGLAGTETVVLRAGGFLNPEDTVEPRMAKTAD</sequence>
<evidence type="ECO:0000313" key="7">
    <source>
        <dbReference type="EMBL" id="QVM84408.1"/>
    </source>
</evidence>
<dbReference type="PANTHER" id="PTHR30469:SF15">
    <property type="entry name" value="HLYD FAMILY OF SECRETION PROTEINS"/>
    <property type="match status" value="1"/>
</dbReference>
<keyword evidence="3" id="KW-0472">Membrane</keyword>
<dbReference type="Pfam" id="PF25954">
    <property type="entry name" value="Beta-barrel_RND_2"/>
    <property type="match status" value="1"/>
</dbReference>
<feature type="coiled-coil region" evidence="2">
    <location>
        <begin position="156"/>
        <end position="221"/>
    </location>
</feature>
<evidence type="ECO:0000256" key="2">
    <source>
        <dbReference type="SAM" id="Coils"/>
    </source>
</evidence>
<evidence type="ECO:0000259" key="4">
    <source>
        <dbReference type="Pfam" id="PF25954"/>
    </source>
</evidence>
<evidence type="ECO:0000259" key="5">
    <source>
        <dbReference type="Pfam" id="PF25967"/>
    </source>
</evidence>
<dbReference type="Pfam" id="PF25973">
    <property type="entry name" value="BSH_CzcB"/>
    <property type="match status" value="1"/>
</dbReference>
<dbReference type="Gene3D" id="2.40.420.20">
    <property type="match status" value="1"/>
</dbReference>
<dbReference type="Proteomes" id="UP000677126">
    <property type="component" value="Chromosome"/>
</dbReference>
<feature type="domain" description="CzcB-like barrel-sandwich hybrid" evidence="6">
    <location>
        <begin position="118"/>
        <end position="245"/>
    </location>
</feature>
<feature type="domain" description="Multidrug resistance protein MdtA-like C-terminal permuted SH3" evidence="5">
    <location>
        <begin position="336"/>
        <end position="387"/>
    </location>
</feature>
<name>A0ABX8E5M4_9SPHN</name>
<evidence type="ECO:0000259" key="6">
    <source>
        <dbReference type="Pfam" id="PF25973"/>
    </source>
</evidence>
<dbReference type="Gene3D" id="2.40.50.100">
    <property type="match status" value="1"/>
</dbReference>